<dbReference type="PANTHER" id="PTHR14859:SF1">
    <property type="entry name" value="PGAP2-INTERACTING PROTEIN"/>
    <property type="match status" value="1"/>
</dbReference>
<dbReference type="SUPFAM" id="SSF56219">
    <property type="entry name" value="DNase I-like"/>
    <property type="match status" value="1"/>
</dbReference>
<dbReference type="InterPro" id="IPR051916">
    <property type="entry name" value="GPI-anchor_lipid_remodeler"/>
</dbReference>
<keyword evidence="3" id="KW-1185">Reference proteome</keyword>
<name>A0ABV3WM53_9HYPH</name>
<dbReference type="InterPro" id="IPR005135">
    <property type="entry name" value="Endo/exonuclease/phosphatase"/>
</dbReference>
<keyword evidence="2" id="KW-0255">Endonuclease</keyword>
<dbReference type="Gene3D" id="3.60.10.10">
    <property type="entry name" value="Endonuclease/exonuclease/phosphatase"/>
    <property type="match status" value="1"/>
</dbReference>
<dbReference type="InterPro" id="IPR036691">
    <property type="entry name" value="Endo/exonu/phosph_ase_sf"/>
</dbReference>
<protein>
    <submittedName>
        <fullName evidence="2">Endonuclease/exonuclease/phosphatase family protein</fullName>
    </submittedName>
</protein>
<evidence type="ECO:0000313" key="2">
    <source>
        <dbReference type="EMBL" id="MEX4005732.1"/>
    </source>
</evidence>
<dbReference type="EMBL" id="JAZHFV010000001">
    <property type="protein sequence ID" value="MEX4005732.1"/>
    <property type="molecule type" value="Genomic_DNA"/>
</dbReference>
<sequence>MKCVSYNIQFGFGQDARFDLERIIDAVRGADVICLQEVTRNSPMNEGRDLVADIRSLLPDYFAAYGPNFEAEIASHVKDGKAVDVRLQFGNMILSKTPILLSRNLLLPRTRSYDKVNLQRGALEAMIDTPFGPVRFYSLHLDHRGADERAAQLRFLMERMLSYTLEGGAISGISEMGFPEPPTPEAYVLMGDFNMLEGSPEYHIVAGMPDHEFGTPLVARYAVDAGLCEGGDKRPTCVNLEDPADNSMHKRIDYCFVHPLLASKVRSCRVDTEAVGSDHRPVWVELG</sequence>
<keyword evidence="2" id="KW-0378">Hydrolase</keyword>
<reference evidence="2 3" key="1">
    <citation type="submission" date="2024-01" db="EMBL/GenBank/DDBJ databases">
        <title>New evidence supports the origin of RcGTA from prophage.</title>
        <authorList>
            <person name="Xu Y."/>
            <person name="Liu B."/>
            <person name="Chen F."/>
        </authorList>
    </citation>
    <scope>NUCLEOTIDE SEQUENCE [LARGE SCALE GENOMIC DNA]</scope>
    <source>
        <strain evidence="2 3">CBW1107-2</strain>
    </source>
</reference>
<organism evidence="2 3">
    <name type="scientific">Neoaquamicrobium sediminum</name>
    <dbReference type="NCBI Taxonomy" id="1849104"/>
    <lineage>
        <taxon>Bacteria</taxon>
        <taxon>Pseudomonadati</taxon>
        <taxon>Pseudomonadota</taxon>
        <taxon>Alphaproteobacteria</taxon>
        <taxon>Hyphomicrobiales</taxon>
        <taxon>Phyllobacteriaceae</taxon>
        <taxon>Neoaquamicrobium</taxon>
    </lineage>
</organism>
<evidence type="ECO:0000259" key="1">
    <source>
        <dbReference type="Pfam" id="PF03372"/>
    </source>
</evidence>
<evidence type="ECO:0000313" key="3">
    <source>
        <dbReference type="Proteomes" id="UP001559025"/>
    </source>
</evidence>
<comment type="caution">
    <text evidence="2">The sequence shown here is derived from an EMBL/GenBank/DDBJ whole genome shotgun (WGS) entry which is preliminary data.</text>
</comment>
<keyword evidence="2" id="KW-0540">Nuclease</keyword>
<gene>
    <name evidence="2" type="ORF">V1479_00365</name>
</gene>
<dbReference type="Pfam" id="PF03372">
    <property type="entry name" value="Exo_endo_phos"/>
    <property type="match status" value="1"/>
</dbReference>
<dbReference type="GO" id="GO:0004519">
    <property type="term" value="F:endonuclease activity"/>
    <property type="evidence" value="ECO:0007669"/>
    <property type="project" value="UniProtKB-KW"/>
</dbReference>
<proteinExistence type="predicted"/>
<dbReference type="Proteomes" id="UP001559025">
    <property type="component" value="Unassembled WGS sequence"/>
</dbReference>
<accession>A0ABV3WM53</accession>
<dbReference type="RefSeq" id="WP_368801182.1">
    <property type="nucleotide sequence ID" value="NZ_JAZHFV010000001.1"/>
</dbReference>
<feature type="domain" description="Endonuclease/exonuclease/phosphatase" evidence="1">
    <location>
        <begin position="4"/>
        <end position="279"/>
    </location>
</feature>
<dbReference type="PANTHER" id="PTHR14859">
    <property type="entry name" value="CALCOFLUOR WHITE HYPERSENSITIVE PROTEIN PRECURSOR"/>
    <property type="match status" value="1"/>
</dbReference>